<evidence type="ECO:0000259" key="10">
    <source>
        <dbReference type="PROSITE" id="PS50011"/>
    </source>
</evidence>
<reference evidence="12" key="1">
    <citation type="journal article" date="2019" name="Int. J. Syst. Evol. Microbiol.">
        <title>The Global Catalogue of Microorganisms (GCM) 10K type strain sequencing project: providing services to taxonomists for standard genome sequencing and annotation.</title>
        <authorList>
            <consortium name="The Broad Institute Genomics Platform"/>
            <consortium name="The Broad Institute Genome Sequencing Center for Infectious Disease"/>
            <person name="Wu L."/>
            <person name="Ma J."/>
        </authorList>
    </citation>
    <scope>NUCLEOTIDE SEQUENCE [LARGE SCALE GENOMIC DNA]</scope>
    <source>
        <strain evidence="12">JCM 3369</strain>
    </source>
</reference>
<dbReference type="RefSeq" id="WP_160822101.1">
    <property type="nucleotide sequence ID" value="NZ_JBHSXS010000024.1"/>
</dbReference>
<dbReference type="CDD" id="cd14014">
    <property type="entry name" value="STKc_PknB_like"/>
    <property type="match status" value="1"/>
</dbReference>
<proteinExistence type="predicted"/>
<dbReference type="InterPro" id="IPR017441">
    <property type="entry name" value="Protein_kinase_ATP_BS"/>
</dbReference>
<protein>
    <recommendedName>
        <fullName evidence="1">non-specific serine/threonine protein kinase</fullName>
        <ecNumber evidence="1">2.7.11.1</ecNumber>
    </recommendedName>
</protein>
<evidence type="ECO:0000256" key="2">
    <source>
        <dbReference type="ARBA" id="ARBA00022527"/>
    </source>
</evidence>
<keyword evidence="3" id="KW-0808">Transferase</keyword>
<dbReference type="Proteomes" id="UP001596380">
    <property type="component" value="Unassembled WGS sequence"/>
</dbReference>
<keyword evidence="9" id="KW-0472">Membrane</keyword>
<evidence type="ECO:0000313" key="12">
    <source>
        <dbReference type="Proteomes" id="UP001596380"/>
    </source>
</evidence>
<dbReference type="EC" id="2.7.11.1" evidence="1"/>
<organism evidence="11 12">
    <name type="scientific">Actinomadura yumaensis</name>
    <dbReference type="NCBI Taxonomy" id="111807"/>
    <lineage>
        <taxon>Bacteria</taxon>
        <taxon>Bacillati</taxon>
        <taxon>Actinomycetota</taxon>
        <taxon>Actinomycetes</taxon>
        <taxon>Streptosporangiales</taxon>
        <taxon>Thermomonosporaceae</taxon>
        <taxon>Actinomadura</taxon>
    </lineage>
</organism>
<feature type="region of interest" description="Disordered" evidence="8">
    <location>
        <begin position="411"/>
        <end position="470"/>
    </location>
</feature>
<name>A0ABW2CSN5_9ACTN</name>
<evidence type="ECO:0000256" key="1">
    <source>
        <dbReference type="ARBA" id="ARBA00012513"/>
    </source>
</evidence>
<comment type="caution">
    <text evidence="11">The sequence shown here is derived from an EMBL/GenBank/DDBJ whole genome shotgun (WGS) entry which is preliminary data.</text>
</comment>
<dbReference type="PROSITE" id="PS00107">
    <property type="entry name" value="PROTEIN_KINASE_ATP"/>
    <property type="match status" value="1"/>
</dbReference>
<accession>A0ABW2CSN5</accession>
<dbReference type="GO" id="GO:0016301">
    <property type="term" value="F:kinase activity"/>
    <property type="evidence" value="ECO:0007669"/>
    <property type="project" value="UniProtKB-KW"/>
</dbReference>
<dbReference type="Pfam" id="PF00069">
    <property type="entry name" value="Pkinase"/>
    <property type="match status" value="1"/>
</dbReference>
<dbReference type="InterPro" id="IPR011009">
    <property type="entry name" value="Kinase-like_dom_sf"/>
</dbReference>
<dbReference type="Gene3D" id="3.30.200.20">
    <property type="entry name" value="Phosphorylase Kinase, domain 1"/>
    <property type="match status" value="1"/>
</dbReference>
<evidence type="ECO:0000256" key="8">
    <source>
        <dbReference type="SAM" id="MobiDB-lite"/>
    </source>
</evidence>
<evidence type="ECO:0000256" key="6">
    <source>
        <dbReference type="ARBA" id="ARBA00022840"/>
    </source>
</evidence>
<dbReference type="Gene3D" id="1.10.510.10">
    <property type="entry name" value="Transferase(Phosphotransferase) domain 1"/>
    <property type="match status" value="1"/>
</dbReference>
<dbReference type="SMART" id="SM00220">
    <property type="entry name" value="S_TKc"/>
    <property type="match status" value="1"/>
</dbReference>
<dbReference type="PROSITE" id="PS50011">
    <property type="entry name" value="PROTEIN_KINASE_DOM"/>
    <property type="match status" value="1"/>
</dbReference>
<keyword evidence="6 7" id="KW-0067">ATP-binding</keyword>
<feature type="binding site" evidence="7">
    <location>
        <position position="48"/>
    </location>
    <ligand>
        <name>ATP</name>
        <dbReference type="ChEBI" id="CHEBI:30616"/>
    </ligand>
</feature>
<sequence>MSDGESKGQDKGRLLGGRYRLLSVVGSGGMGTVWRARDETLHREVAVKEVVLHRDLSADERDTRHLRTLREARASARLNHPGVVTVHDVVDEDGRPWIVMELVQARSLQEIVDEDGPQPPVRVAAFGRQIVAALNAAHAIGILHRDVKPANVLITSDDRAVLTDFGIAQMAGDATLTHAGLLMGSPAYMSPERVKGEKAVPASDLWALGATLYAAVEGKPPHHRTDAMAVLAAVMTQDAPPPRNAGLLGPVLGGLLERDPVQRLSGDQAEAALAQVAASAYATGRQSAPATGADAANGMNAAPATGADATSADPSAGPEPSTRAWTASMPGPSAAHPDAGPVPPDGPAPDLTDDYARTGPSGQAWMPQGATGTSAEPARRHKALVPALAGAAVAAVLAVAVAVMLWPDGGKGGKGDDAQAGVSPSKGAPSTGRVTDNWRYNPGPGASTGPSTIPRADPPPPLPPGFHRQHGSGYSVAVPLGWQRRTEGNSTIWLDPVSKAYVQVDSTPWRNEPSDPVRHWTRWEQDAIADGKMPGFRKIAITPTSAGARRAADIEFVWNRAGSPTRARDRGVYLGPDRAYAVMVAVPAARWNQYGPTVNNVLDSFRP</sequence>
<feature type="compositionally biased region" description="Low complexity" evidence="8">
    <location>
        <begin position="290"/>
        <end position="316"/>
    </location>
</feature>
<gene>
    <name evidence="11" type="ORF">ACFQKB_30210</name>
</gene>
<keyword evidence="5 11" id="KW-0418">Kinase</keyword>
<dbReference type="PANTHER" id="PTHR43289:SF6">
    <property type="entry name" value="SERINE_THREONINE-PROTEIN KINASE NEKL-3"/>
    <property type="match status" value="1"/>
</dbReference>
<feature type="region of interest" description="Disordered" evidence="8">
    <location>
        <begin position="288"/>
        <end position="378"/>
    </location>
</feature>
<keyword evidence="9" id="KW-1133">Transmembrane helix</keyword>
<keyword evidence="4 7" id="KW-0547">Nucleotide-binding</keyword>
<evidence type="ECO:0000256" key="4">
    <source>
        <dbReference type="ARBA" id="ARBA00022741"/>
    </source>
</evidence>
<feature type="transmembrane region" description="Helical" evidence="9">
    <location>
        <begin position="383"/>
        <end position="406"/>
    </location>
</feature>
<keyword evidence="9" id="KW-0812">Transmembrane</keyword>
<evidence type="ECO:0000256" key="5">
    <source>
        <dbReference type="ARBA" id="ARBA00022777"/>
    </source>
</evidence>
<keyword evidence="12" id="KW-1185">Reference proteome</keyword>
<dbReference type="PROSITE" id="PS00108">
    <property type="entry name" value="PROTEIN_KINASE_ST"/>
    <property type="match status" value="1"/>
</dbReference>
<dbReference type="PANTHER" id="PTHR43289">
    <property type="entry name" value="MITOGEN-ACTIVATED PROTEIN KINASE KINASE KINASE 20-RELATED"/>
    <property type="match status" value="1"/>
</dbReference>
<dbReference type="EMBL" id="JBHSXS010000024">
    <property type="protein sequence ID" value="MFC6884068.1"/>
    <property type="molecule type" value="Genomic_DNA"/>
</dbReference>
<evidence type="ECO:0000256" key="7">
    <source>
        <dbReference type="PROSITE-ProRule" id="PRU10141"/>
    </source>
</evidence>
<evidence type="ECO:0000313" key="11">
    <source>
        <dbReference type="EMBL" id="MFC6884068.1"/>
    </source>
</evidence>
<keyword evidence="2" id="KW-0723">Serine/threonine-protein kinase</keyword>
<feature type="domain" description="Protein kinase" evidence="10">
    <location>
        <begin position="19"/>
        <end position="273"/>
    </location>
</feature>
<dbReference type="InterPro" id="IPR008271">
    <property type="entry name" value="Ser/Thr_kinase_AS"/>
</dbReference>
<dbReference type="InterPro" id="IPR000719">
    <property type="entry name" value="Prot_kinase_dom"/>
</dbReference>
<evidence type="ECO:0000256" key="9">
    <source>
        <dbReference type="SAM" id="Phobius"/>
    </source>
</evidence>
<evidence type="ECO:0000256" key="3">
    <source>
        <dbReference type="ARBA" id="ARBA00022679"/>
    </source>
</evidence>
<dbReference type="SUPFAM" id="SSF56112">
    <property type="entry name" value="Protein kinase-like (PK-like)"/>
    <property type="match status" value="1"/>
</dbReference>